<dbReference type="InterPro" id="IPR057596">
    <property type="entry name" value="RDRP_core"/>
</dbReference>
<evidence type="ECO:0000256" key="2">
    <source>
        <dbReference type="SAM" id="MobiDB-lite"/>
    </source>
</evidence>
<keyword evidence="1" id="KW-0694">RNA-binding</keyword>
<dbReference type="Pfam" id="PF05183">
    <property type="entry name" value="RdRP"/>
    <property type="match status" value="1"/>
</dbReference>
<feature type="domain" description="RDRP core" evidence="3">
    <location>
        <begin position="437"/>
        <end position="1049"/>
    </location>
</feature>
<proteinExistence type="inferred from homology"/>
<dbReference type="EMBL" id="DS572711">
    <property type="protein sequence ID" value="EGY16465.1"/>
    <property type="molecule type" value="Genomic_DNA"/>
</dbReference>
<dbReference type="GeneID" id="20709092"/>
<dbReference type="EC" id="2.7.7.48" evidence="1"/>
<dbReference type="PANTHER" id="PTHR23079:SF17">
    <property type="entry name" value="RNA-DEPENDENT RNA POLYMERASE"/>
    <property type="match status" value="1"/>
</dbReference>
<evidence type="ECO:0000313" key="5">
    <source>
        <dbReference type="EMBL" id="EGY16465.1"/>
    </source>
</evidence>
<dbReference type="OMA" id="GIMDETN"/>
<dbReference type="STRING" id="498257.G2XBU7"/>
<comment type="catalytic activity">
    <reaction evidence="1">
        <text>RNA(n) + a ribonucleoside 5'-triphosphate = RNA(n+1) + diphosphate</text>
        <dbReference type="Rhea" id="RHEA:21248"/>
        <dbReference type="Rhea" id="RHEA-COMP:14527"/>
        <dbReference type="Rhea" id="RHEA-COMP:17342"/>
        <dbReference type="ChEBI" id="CHEBI:33019"/>
        <dbReference type="ChEBI" id="CHEBI:61557"/>
        <dbReference type="ChEBI" id="CHEBI:140395"/>
        <dbReference type="EC" id="2.7.7.48"/>
    </reaction>
</comment>
<feature type="region of interest" description="Disordered" evidence="2">
    <location>
        <begin position="1172"/>
        <end position="1198"/>
    </location>
</feature>
<dbReference type="Pfam" id="PF25358">
    <property type="entry name" value="PH_fung_RdRP"/>
    <property type="match status" value="1"/>
</dbReference>
<organism evidence="5 6">
    <name type="scientific">Verticillium dahliae (strain VdLs.17 / ATCC MYA-4575 / FGSC 10137)</name>
    <name type="common">Verticillium wilt</name>
    <dbReference type="NCBI Taxonomy" id="498257"/>
    <lineage>
        <taxon>Eukaryota</taxon>
        <taxon>Fungi</taxon>
        <taxon>Dikarya</taxon>
        <taxon>Ascomycota</taxon>
        <taxon>Pezizomycotina</taxon>
        <taxon>Sordariomycetes</taxon>
        <taxon>Hypocreomycetidae</taxon>
        <taxon>Glomerellales</taxon>
        <taxon>Plectosphaerellaceae</taxon>
        <taxon>Verticillium</taxon>
    </lineage>
</organism>
<reference evidence="6" key="2">
    <citation type="journal article" date="2011" name="PLoS Pathog.">
        <title>Comparative genomics yields insights into niche adaptation of plant vascular wilt pathogens.</title>
        <authorList>
            <person name="Klosterman S.J."/>
            <person name="Subbarao K.V."/>
            <person name="Kang S."/>
            <person name="Veronese P."/>
            <person name="Gold S.E."/>
            <person name="Thomma B.P.H.J."/>
            <person name="Chen Z."/>
            <person name="Henrissat B."/>
            <person name="Lee Y.-H."/>
            <person name="Park J."/>
            <person name="Garcia-Pedrajas M.D."/>
            <person name="Barbara D.J."/>
            <person name="Anchieta A."/>
            <person name="de Jonge R."/>
            <person name="Santhanam P."/>
            <person name="Maruthachalam K."/>
            <person name="Atallah Z."/>
            <person name="Amyotte S.G."/>
            <person name="Paz Z."/>
            <person name="Inderbitzin P."/>
            <person name="Hayes R.J."/>
            <person name="Heiman D.I."/>
            <person name="Young S."/>
            <person name="Zeng Q."/>
            <person name="Engels R."/>
            <person name="Galagan J."/>
            <person name="Cuomo C.A."/>
            <person name="Dobinson K.F."/>
            <person name="Ma L.-J."/>
        </authorList>
    </citation>
    <scope>NUCLEOTIDE SEQUENCE [LARGE SCALE GENOMIC DNA]</scope>
    <source>
        <strain evidence="6">VdLs.17 / ATCC MYA-4575 / FGSC 10137</strain>
    </source>
</reference>
<keyword evidence="1 5" id="KW-0696">RNA-directed RNA polymerase</keyword>
<accession>G2XBU7</accession>
<gene>
    <name evidence="5" type="ORF">VDAG_07629</name>
</gene>
<comment type="similarity">
    <text evidence="1">Belongs to the RdRP family.</text>
</comment>
<feature type="domain" description="RdRP-like PH" evidence="4">
    <location>
        <begin position="135"/>
        <end position="289"/>
    </location>
</feature>
<evidence type="ECO:0000313" key="6">
    <source>
        <dbReference type="Proteomes" id="UP000001611"/>
    </source>
</evidence>
<dbReference type="GO" id="GO:0003723">
    <property type="term" value="F:RNA binding"/>
    <property type="evidence" value="ECO:0007669"/>
    <property type="project" value="UniProtKB-KW"/>
</dbReference>
<dbReference type="GO" id="GO:0003968">
    <property type="term" value="F:RNA-directed RNA polymerase activity"/>
    <property type="evidence" value="ECO:0007669"/>
    <property type="project" value="UniProtKB-KW"/>
</dbReference>
<evidence type="ECO:0000259" key="4">
    <source>
        <dbReference type="Pfam" id="PF25358"/>
    </source>
</evidence>
<dbReference type="OrthoDB" id="6513042at2759"/>
<dbReference type="GO" id="GO:0031380">
    <property type="term" value="C:nuclear RNA-directed RNA polymerase complex"/>
    <property type="evidence" value="ECO:0007669"/>
    <property type="project" value="TreeGrafter"/>
</dbReference>
<reference evidence="5 6" key="1">
    <citation type="submission" date="2008-03" db="EMBL/GenBank/DDBJ databases">
        <title>The Genome Sequence of Verticillium dahliae VdLs.17.</title>
        <authorList>
            <consortium name="The Broad Institute Genome Sequencing Platform"/>
            <person name="Ma L.-J.J."/>
            <person name="Klosterman S.J."/>
            <person name="Subbarao K."/>
            <person name="Dobinson K."/>
            <person name="Veronese P."/>
            <person name="Kang S."/>
            <person name="Gold S.E."/>
            <person name="Young S."/>
            <person name="Jaffe D."/>
            <person name="Gnerre S."/>
            <person name="Berlin A."/>
            <person name="Heiman D."/>
            <person name="Hepburn T."/>
            <person name="Sykes S."/>
            <person name="Alvarado L."/>
            <person name="Kodira C.D."/>
            <person name="Lander E."/>
            <person name="Galagan J."/>
            <person name="Nusbaum C."/>
            <person name="Birren B."/>
        </authorList>
    </citation>
    <scope>NUCLEOTIDE SEQUENCE [LARGE SCALE GENOMIC DNA]</scope>
    <source>
        <strain evidence="6">VdLs.17 / ATCC MYA-4575 / FGSC 10137</strain>
    </source>
</reference>
<keyword evidence="1" id="KW-0548">Nucleotidyltransferase</keyword>
<sequence>MEVFLSNVPVDLSDRSLHTQLTPYMNALGILDWQCTKNRAQKTAFIAFLDKSDGHKFLQRHGKVAGAGPVANPLSAHRIAGRRDLARLTLMRCHVYASLRNEAPDPFLIKSLQMRQGVRLRNGKAPEDDTHQDMVFEASGLACGHLSLVNPTKSLTFVEQCWFDAPGHVRFANKTLLARFPDSAVILHFAYETITHLIHDSKAATLTAVLREAPRIFLSNSLDDSMAALDVRGGSRSRYRVLDRYTYIPAMRHHQKYVASCLVYQFACESKHFICLVSQLRHRQLFPMVHEDLPLTREPTKYLEDFETANLRFQANLSECERKRIVPFRLLFLTQALASNNYLHPHVADSLLFCIRQAFSTARIAQQPHDPVSAEAMKSLYQDIPYPYPGMEPSDLDPVALMAHLLKKEARTRKEAAMTAFKHTSNKNYAWVFKANVTPTRITLHGPAYEPMNRILRKFPDHAEYFMRVQFCDENGDDIFLSAKVSNDHIYNRFRRVLQSGIQIAGRVYSFLGFSHSSLRSHSAWFSAPFVDKTGQLQSYVNIIKSLGDFEHIRIPAKCAARIGQAFSETTSSVSLVDHGIVCQFIPDVKYGNRVFSDGVGTISRDALETIWPHLPRMESLPTCLQIRWGGVKGMLSLDSRLPGRVMNIRQESMLKFPSTDLDNLGICGAASRPLRMVLNRQMIKILEDMGVRDEWFFSLQKRELERLRAVTADAWNTGAFLQLQGIGSAFYLSTFIKTLDKYGINYRRDDFLRCTVEAVVLRELRLLKHKARIPVPQGVTLFGIMDETGFLSEGEVYVCYDSRYNGSLPIDSTLSDGNILVTRSPALHPGDIQWVRMRTPPVGHPLRDLRNCIVFSQHGERDLPSQLSGGDLDGDLYNIIWDRQARPKRFFAPADYPRITPTELNRQVTRDDMAGFFVNFMKSDVLGMIATKHLILADQKEEGTLDADCIIFAEMHSTAVDFSKTGIPVDMQAMPKTNRIRPDLYSELTAHSFAPAPPTQYVDRQQIDFVEKPSASFYGGEDEEEDAFRPAHKFYRSGKILGRLYRNIDEKRMWDQDVRRPVTTEGPTVWEQFIGMMEKKLSEHAPGVGRISWEHWKAEAWALRNIRRYEDAVHNAMYEYSDSHLRMLTEVEVFCGFIFSKTGAQTRRQADNSKKLKETFERVSETLVANIRQRTRETEEDAQPMPPGSASTSSVDDPLERALAPNLRALEFSWACLQVGLEDDEHDNRATMQSFKIIAASCFLKEVTEFINRLMNGKVASTATASGIGGGFVGVNGRSHDPTLFPQYGANPYNFDAGHLTNYGFTQYL</sequence>
<dbReference type="GO" id="GO:0030422">
    <property type="term" value="P:siRNA processing"/>
    <property type="evidence" value="ECO:0007669"/>
    <property type="project" value="TreeGrafter"/>
</dbReference>
<dbReference type="HOGENOM" id="CLU_001366_2_0_1"/>
<dbReference type="InterPro" id="IPR007855">
    <property type="entry name" value="RDRP"/>
</dbReference>
<dbReference type="InterPro" id="IPR057503">
    <property type="entry name" value="PH_RdRP"/>
</dbReference>
<dbReference type="Proteomes" id="UP000001611">
    <property type="component" value="Unassembled WGS sequence"/>
</dbReference>
<dbReference type="eggNOG" id="KOG0988">
    <property type="taxonomic scope" value="Eukaryota"/>
</dbReference>
<evidence type="ECO:0000256" key="1">
    <source>
        <dbReference type="RuleBase" id="RU363098"/>
    </source>
</evidence>
<dbReference type="RefSeq" id="XP_009654829.1">
    <property type="nucleotide sequence ID" value="XM_009656534.1"/>
</dbReference>
<keyword evidence="1" id="KW-0808">Transferase</keyword>
<protein>
    <recommendedName>
        <fullName evidence="1">RNA-dependent RNA polymerase</fullName>
        <ecNumber evidence="1">2.7.7.48</ecNumber>
    </recommendedName>
</protein>
<evidence type="ECO:0000259" key="3">
    <source>
        <dbReference type="Pfam" id="PF05183"/>
    </source>
</evidence>
<dbReference type="InParanoid" id="G2XBU7"/>
<keyword evidence="6" id="KW-1185">Reference proteome</keyword>
<dbReference type="KEGG" id="vda:VDAG_07629"/>
<dbReference type="PANTHER" id="PTHR23079">
    <property type="entry name" value="RNA-DEPENDENT RNA POLYMERASE"/>
    <property type="match status" value="1"/>
</dbReference>
<name>G2XBU7_VERDV</name>